<accession>A0ABM3RUE4</accession>
<evidence type="ECO:0000259" key="2">
    <source>
        <dbReference type="PROSITE" id="PS51277"/>
    </source>
</evidence>
<organism evidence="3 4">
    <name type="scientific">Spinacia oleracea</name>
    <name type="common">Spinach</name>
    <dbReference type="NCBI Taxonomy" id="3562"/>
    <lineage>
        <taxon>Eukaryota</taxon>
        <taxon>Viridiplantae</taxon>
        <taxon>Streptophyta</taxon>
        <taxon>Embryophyta</taxon>
        <taxon>Tracheophyta</taxon>
        <taxon>Spermatophyta</taxon>
        <taxon>Magnoliopsida</taxon>
        <taxon>eudicotyledons</taxon>
        <taxon>Gunneridae</taxon>
        <taxon>Pentapetalae</taxon>
        <taxon>Caryophyllales</taxon>
        <taxon>Chenopodiaceae</taxon>
        <taxon>Chenopodioideae</taxon>
        <taxon>Anserineae</taxon>
        <taxon>Spinacia</taxon>
    </lineage>
</organism>
<protein>
    <submittedName>
        <fullName evidence="4">BURP domain protein RD22-like</fullName>
    </submittedName>
</protein>
<dbReference type="Proteomes" id="UP000813463">
    <property type="component" value="Chromosome 1"/>
</dbReference>
<name>A0ABM3RUE4_SPIOL</name>
<dbReference type="InterPro" id="IPR004873">
    <property type="entry name" value="BURP_dom"/>
</dbReference>
<dbReference type="SMART" id="SM01045">
    <property type="entry name" value="BURP"/>
    <property type="match status" value="1"/>
</dbReference>
<dbReference type="PANTHER" id="PTHR31236:SF2">
    <property type="entry name" value="BURP DOMAIN PROTEIN RD22"/>
    <property type="match status" value="1"/>
</dbReference>
<dbReference type="PANTHER" id="PTHR31236">
    <property type="entry name" value="BURP DOMAIN PROTEIN USPL1-LIKE"/>
    <property type="match status" value="1"/>
</dbReference>
<reference evidence="4" key="2">
    <citation type="submission" date="2025-08" db="UniProtKB">
        <authorList>
            <consortium name="RefSeq"/>
        </authorList>
    </citation>
    <scope>IDENTIFICATION</scope>
    <source>
        <tissue evidence="4">Leaf</tissue>
    </source>
</reference>
<dbReference type="RefSeq" id="XP_056699231.1">
    <property type="nucleotide sequence ID" value="XM_056843253.1"/>
</dbReference>
<proteinExistence type="predicted"/>
<evidence type="ECO:0000313" key="4">
    <source>
        <dbReference type="RefSeq" id="XP_056699231.1"/>
    </source>
</evidence>
<keyword evidence="1" id="KW-0732">Signal</keyword>
<evidence type="ECO:0000256" key="1">
    <source>
        <dbReference type="SAM" id="SignalP"/>
    </source>
</evidence>
<reference evidence="3" key="1">
    <citation type="journal article" date="2021" name="Nat. Commun.">
        <title>Genomic analyses provide insights into spinach domestication and the genetic basis of agronomic traits.</title>
        <authorList>
            <person name="Cai X."/>
            <person name="Sun X."/>
            <person name="Xu C."/>
            <person name="Sun H."/>
            <person name="Wang X."/>
            <person name="Ge C."/>
            <person name="Zhang Z."/>
            <person name="Wang Q."/>
            <person name="Fei Z."/>
            <person name="Jiao C."/>
            <person name="Wang Q."/>
        </authorList>
    </citation>
    <scope>NUCLEOTIDE SEQUENCE [LARGE SCALE GENOMIC DNA]</scope>
    <source>
        <strain evidence="3">cv. Varoflay</strain>
    </source>
</reference>
<dbReference type="PROSITE" id="PS51277">
    <property type="entry name" value="BURP"/>
    <property type="match status" value="1"/>
</dbReference>
<gene>
    <name evidence="4" type="primary">LOC110805999</name>
</gene>
<sequence length="386" mass="42775">MDLHILPFIASLFIALVVSQATPSPEIYWKKMLPNTKMPNAIKLSLSEPGIEDGVHLRDNSRSLRHVRHPRHHREVDGEADVNVGSMDGVGVHTRNNNGGHTNVDVGPMNGVGVHTAKHGKGNADVDVGNGGVTVNAGPKDKPNYVKVQPGFNPFDYRYAHHKKGHAENGRSLFFLEKDMKFGKSMRIHFRLRTNEATFLPREKAESLPFSSNKITTILREFEVEPESEEANVIKETITGCKDKGIKGEEKYCATSLESLVDYVKKTLGTNVKAMSTESKIIGSNKVQNYTIVAMKKVDGDNAAIVCHKQRYAYAVFYCHKSSGTSAYMVSLMSMNGSKARALTICHKDTSAWNPKHLAFQLLNVKPGSAPICHFLPEDHIVWLSK</sequence>
<dbReference type="InterPro" id="IPR044816">
    <property type="entry name" value="BURP"/>
</dbReference>
<feature type="domain" description="BURP" evidence="2">
    <location>
        <begin position="174"/>
        <end position="386"/>
    </location>
</feature>
<dbReference type="Pfam" id="PF03181">
    <property type="entry name" value="BURP"/>
    <property type="match status" value="1"/>
</dbReference>
<keyword evidence="3" id="KW-1185">Reference proteome</keyword>
<dbReference type="GeneID" id="110805999"/>
<feature type="signal peptide" evidence="1">
    <location>
        <begin position="1"/>
        <end position="21"/>
    </location>
</feature>
<feature type="chain" id="PRO_5045270995" evidence="1">
    <location>
        <begin position="22"/>
        <end position="386"/>
    </location>
</feature>
<evidence type="ECO:0000313" key="3">
    <source>
        <dbReference type="Proteomes" id="UP000813463"/>
    </source>
</evidence>